<protein>
    <submittedName>
        <fullName evidence="1">Uncharacterized protein</fullName>
    </submittedName>
</protein>
<gene>
    <name evidence="1" type="ORF">AREALGSMS7_00446</name>
</gene>
<reference evidence="1 2" key="1">
    <citation type="submission" date="2017-07" db="EMBL/GenBank/DDBJ databases">
        <title>Genome Sequence of Arenibacter algicola Strain SMS7 Isolated from a culture of the Diatom Skeletonema marinoi.</title>
        <authorList>
            <person name="Topel M."/>
            <person name="Pinder M.I.M."/>
            <person name="Johansson O.N."/>
            <person name="Kourtchenko O."/>
            <person name="Godhe A."/>
            <person name="Clarke A.K."/>
        </authorList>
    </citation>
    <scope>NUCLEOTIDE SEQUENCE [LARGE SCALE GENOMIC DNA]</scope>
    <source>
        <strain evidence="1 2">SMS7</strain>
    </source>
</reference>
<name>A0A221USP4_9FLAO</name>
<evidence type="ECO:0000313" key="2">
    <source>
        <dbReference type="Proteomes" id="UP000204551"/>
    </source>
</evidence>
<proteinExistence type="predicted"/>
<organism evidence="1 2">
    <name type="scientific">Arenibacter algicola</name>
    <dbReference type="NCBI Taxonomy" id="616991"/>
    <lineage>
        <taxon>Bacteria</taxon>
        <taxon>Pseudomonadati</taxon>
        <taxon>Bacteroidota</taxon>
        <taxon>Flavobacteriia</taxon>
        <taxon>Flavobacteriales</taxon>
        <taxon>Flavobacteriaceae</taxon>
        <taxon>Arenibacter</taxon>
    </lineage>
</organism>
<sequence length="85" mass="9708">MLFQMKTTLVHNGKTIGSRQHSDRPWFPGDMNVPVEAFDFSPLLQNAINGNKGKLMPGTYEIRLEMKQAQRDAQPIHTTVTLWII</sequence>
<dbReference type="KEGG" id="aalg:AREALGSMS7_00446"/>
<dbReference type="AlphaFoldDB" id="A0A221USP4"/>
<evidence type="ECO:0000313" key="1">
    <source>
        <dbReference type="EMBL" id="ASO03941.1"/>
    </source>
</evidence>
<dbReference type="Proteomes" id="UP000204551">
    <property type="component" value="Chromosome"/>
</dbReference>
<accession>A0A221USP4</accession>
<dbReference type="EMBL" id="CP022515">
    <property type="protein sequence ID" value="ASO03941.1"/>
    <property type="molecule type" value="Genomic_DNA"/>
</dbReference>